<proteinExistence type="predicted"/>
<reference evidence="3 4" key="1">
    <citation type="submission" date="2020-08" db="EMBL/GenBank/DDBJ databases">
        <title>Genomic Encyclopedia of Type Strains, Phase IV (KMG-IV): sequencing the most valuable type-strain genomes for metagenomic binning, comparative biology and taxonomic classification.</title>
        <authorList>
            <person name="Goeker M."/>
        </authorList>
    </citation>
    <scope>NUCLEOTIDE SEQUENCE [LARGE SCALE GENOMIC DNA]</scope>
    <source>
        <strain evidence="3 4">DSM 106146</strain>
    </source>
</reference>
<feature type="transmembrane region" description="Helical" evidence="1">
    <location>
        <begin position="140"/>
        <end position="159"/>
    </location>
</feature>
<keyword evidence="1" id="KW-1133">Transmembrane helix</keyword>
<dbReference type="AlphaFoldDB" id="A0A7W8M5I9"/>
<feature type="transmembrane region" description="Helical" evidence="1">
    <location>
        <begin position="32"/>
        <end position="51"/>
    </location>
</feature>
<protein>
    <submittedName>
        <fullName evidence="3">Sporulation integral membrane protein YlbJ</fullName>
    </submittedName>
</protein>
<comment type="caution">
    <text evidence="3">The sequence shown here is derived from an EMBL/GenBank/DDBJ whole genome shotgun (WGS) entry which is preliminary data.</text>
</comment>
<feature type="transmembrane region" description="Helical" evidence="1">
    <location>
        <begin position="226"/>
        <end position="253"/>
    </location>
</feature>
<feature type="domain" description="Nucleoside transporter/FeoB GTPase Gate" evidence="2">
    <location>
        <begin position="36"/>
        <end position="120"/>
    </location>
</feature>
<evidence type="ECO:0000259" key="2">
    <source>
        <dbReference type="Pfam" id="PF07670"/>
    </source>
</evidence>
<name>A0A7W8M5I9_9FIRM</name>
<evidence type="ECO:0000313" key="3">
    <source>
        <dbReference type="EMBL" id="MBB5264969.1"/>
    </source>
</evidence>
<feature type="transmembrane region" description="Helical" evidence="1">
    <location>
        <begin position="111"/>
        <end position="128"/>
    </location>
</feature>
<feature type="transmembrane region" description="Helical" evidence="1">
    <location>
        <begin position="306"/>
        <end position="326"/>
    </location>
</feature>
<accession>A0A7W8M5I9</accession>
<sequence length="328" mass="35859">MKKYLLPVIFFLILLITLPSICAQGARFGLTLWFNTIIPTLFPFILMTNLLRDLHGIDFLERIFAPIITRLFKTDKSGAYPVVLGFLCGYPMGAKAVSDSYSLGRISQRQALYLLTFVNNPSPVYMISYVADFTLNSSRLALWIVAVSLISSLVAARLIHPFFTRTLPWERKPRKAQSLTLKAQSADHLPDQNAHVQKNDTASGNLLDTSIVSACELLVKIGGYMILFSILSQCIAAIPGISPLAAGLIAGLLEQTTGLGLLQQMRLPLEIKTVLAMGFICFGGLSILAQTSSVIHRQGLSVKYCILGKILTAFLAMALMTAVLTFTG</sequence>
<evidence type="ECO:0000313" key="4">
    <source>
        <dbReference type="Proteomes" id="UP000543642"/>
    </source>
</evidence>
<organism evidence="3 4">
    <name type="scientific">Catenibacillus scindens</name>
    <dbReference type="NCBI Taxonomy" id="673271"/>
    <lineage>
        <taxon>Bacteria</taxon>
        <taxon>Bacillati</taxon>
        <taxon>Bacillota</taxon>
        <taxon>Clostridia</taxon>
        <taxon>Lachnospirales</taxon>
        <taxon>Lachnospiraceae</taxon>
        <taxon>Catenibacillus</taxon>
    </lineage>
</organism>
<dbReference type="EMBL" id="JACHFW010000008">
    <property type="protein sequence ID" value="MBB5264969.1"/>
    <property type="molecule type" value="Genomic_DNA"/>
</dbReference>
<dbReference type="Proteomes" id="UP000543642">
    <property type="component" value="Unassembled WGS sequence"/>
</dbReference>
<keyword evidence="4" id="KW-1185">Reference proteome</keyword>
<evidence type="ECO:0000256" key="1">
    <source>
        <dbReference type="SAM" id="Phobius"/>
    </source>
</evidence>
<keyword evidence="1" id="KW-0472">Membrane</keyword>
<dbReference type="RefSeq" id="WP_183774185.1">
    <property type="nucleotide sequence ID" value="NZ_CAWVEG010000092.1"/>
</dbReference>
<feature type="transmembrane region" description="Helical" evidence="1">
    <location>
        <begin position="273"/>
        <end position="294"/>
    </location>
</feature>
<keyword evidence="1" id="KW-0812">Transmembrane</keyword>
<dbReference type="Pfam" id="PF07670">
    <property type="entry name" value="Gate"/>
    <property type="match status" value="1"/>
</dbReference>
<dbReference type="InterPro" id="IPR011642">
    <property type="entry name" value="Gate_dom"/>
</dbReference>
<gene>
    <name evidence="3" type="ORF">HNP82_002108</name>
</gene>